<reference evidence="1" key="1">
    <citation type="submission" date="2016-12" db="EMBL/GenBank/DDBJ databases">
        <title>An insight into the sialome and mialome of the sand fly, Nyssomyia neivai.</title>
        <authorList>
            <person name="Sebastian V."/>
            <person name="Goulart T.M."/>
            <person name="Oliveira W."/>
            <person name="Calvo E."/>
            <person name="Oliveira L.F."/>
            <person name="Pinto M.C."/>
            <person name="Rosselino A.M."/>
            <person name="Ribeiro J.M."/>
        </authorList>
    </citation>
    <scope>NUCLEOTIDE SEQUENCE</scope>
</reference>
<dbReference type="AlphaFoldDB" id="A0A1L8DST2"/>
<name>A0A1L8DST2_9DIPT</name>
<dbReference type="Pfam" id="PF16093">
    <property type="entry name" value="PAC4"/>
    <property type="match status" value="1"/>
</dbReference>
<keyword evidence="1" id="KW-0647">Proteasome</keyword>
<dbReference type="PANTHER" id="PTHR33559">
    <property type="entry name" value="PROTEASOME ASSEMBLY CHAPERONE 4"/>
    <property type="match status" value="1"/>
</dbReference>
<dbReference type="EMBL" id="GFDF01004647">
    <property type="protein sequence ID" value="JAV09437.1"/>
    <property type="molecule type" value="Transcribed_RNA"/>
</dbReference>
<accession>A0A1L8DST2</accession>
<dbReference type="InterPro" id="IPR032157">
    <property type="entry name" value="PAC4"/>
</dbReference>
<dbReference type="GO" id="GO:0000502">
    <property type="term" value="C:proteasome complex"/>
    <property type="evidence" value="ECO:0007669"/>
    <property type="project" value="UniProtKB-KW"/>
</dbReference>
<dbReference type="GO" id="GO:0043248">
    <property type="term" value="P:proteasome assembly"/>
    <property type="evidence" value="ECO:0007669"/>
    <property type="project" value="InterPro"/>
</dbReference>
<organism evidence="1">
    <name type="scientific">Nyssomyia neivai</name>
    <dbReference type="NCBI Taxonomy" id="330878"/>
    <lineage>
        <taxon>Eukaryota</taxon>
        <taxon>Metazoa</taxon>
        <taxon>Ecdysozoa</taxon>
        <taxon>Arthropoda</taxon>
        <taxon>Hexapoda</taxon>
        <taxon>Insecta</taxon>
        <taxon>Pterygota</taxon>
        <taxon>Neoptera</taxon>
        <taxon>Endopterygota</taxon>
        <taxon>Diptera</taxon>
        <taxon>Nematocera</taxon>
        <taxon>Psychodoidea</taxon>
        <taxon>Psychodidae</taxon>
        <taxon>Nyssomyia</taxon>
    </lineage>
</organism>
<sequence length="126" mass="14172">MPSEATKFTPKPSDFTTHTFSGNASGQEYTYRILKMKDSTMIYVSERGNEVFEEMALGMVSASGDTLATTILGPLLGCESQQLAEKVAKRLQKQIYVSCNIPAERMSRPFIEKHLVDEIKNRPEMF</sequence>
<proteinExistence type="predicted"/>
<evidence type="ECO:0000313" key="1">
    <source>
        <dbReference type="EMBL" id="JAV09437.1"/>
    </source>
</evidence>
<protein>
    <submittedName>
        <fullName evidence="1">Putative proteasome assembly chaperone 4</fullName>
    </submittedName>
</protein>
<dbReference type="PANTHER" id="PTHR33559:SF1">
    <property type="entry name" value="PROTEASOME ASSEMBLY CHAPERONE 4"/>
    <property type="match status" value="1"/>
</dbReference>